<feature type="compositionally biased region" description="Basic residues" evidence="8">
    <location>
        <begin position="327"/>
        <end position="339"/>
    </location>
</feature>
<feature type="domain" description="DDE Tnp4" evidence="9">
    <location>
        <begin position="37"/>
        <end position="198"/>
    </location>
</feature>
<gene>
    <name evidence="10" type="ORF">LSAT_V11C100023760</name>
</gene>
<dbReference type="InterPro" id="IPR045249">
    <property type="entry name" value="HARBI1-like"/>
</dbReference>
<reference evidence="10 11" key="1">
    <citation type="journal article" date="2017" name="Nat. Commun.">
        <title>Genome assembly with in vitro proximity ligation data and whole-genome triplication in lettuce.</title>
        <authorList>
            <person name="Reyes-Chin-Wo S."/>
            <person name="Wang Z."/>
            <person name="Yang X."/>
            <person name="Kozik A."/>
            <person name="Arikit S."/>
            <person name="Song C."/>
            <person name="Xia L."/>
            <person name="Froenicke L."/>
            <person name="Lavelle D.O."/>
            <person name="Truco M.J."/>
            <person name="Xia R."/>
            <person name="Zhu S."/>
            <person name="Xu C."/>
            <person name="Xu H."/>
            <person name="Xu X."/>
            <person name="Cox K."/>
            <person name="Korf I."/>
            <person name="Meyers B.C."/>
            <person name="Michelmore R.W."/>
        </authorList>
    </citation>
    <scope>NUCLEOTIDE SEQUENCE [LARGE SCALE GENOMIC DNA]</scope>
    <source>
        <strain evidence="11">cv. Salinas</strain>
        <tissue evidence="10">Seedlings</tissue>
    </source>
</reference>
<dbReference type="PANTHER" id="PTHR22930:SF268">
    <property type="entry name" value="NUCLEASE HARBI1"/>
    <property type="match status" value="1"/>
</dbReference>
<organism evidence="10 11">
    <name type="scientific">Lactuca sativa</name>
    <name type="common">Garden lettuce</name>
    <dbReference type="NCBI Taxonomy" id="4236"/>
    <lineage>
        <taxon>Eukaryota</taxon>
        <taxon>Viridiplantae</taxon>
        <taxon>Streptophyta</taxon>
        <taxon>Embryophyta</taxon>
        <taxon>Tracheophyta</taxon>
        <taxon>Spermatophyta</taxon>
        <taxon>Magnoliopsida</taxon>
        <taxon>eudicotyledons</taxon>
        <taxon>Gunneridae</taxon>
        <taxon>Pentapetalae</taxon>
        <taxon>asterids</taxon>
        <taxon>campanulids</taxon>
        <taxon>Asterales</taxon>
        <taxon>Asteraceae</taxon>
        <taxon>Cichorioideae</taxon>
        <taxon>Cichorieae</taxon>
        <taxon>Lactucinae</taxon>
        <taxon>Lactuca</taxon>
    </lineage>
</organism>
<keyword evidence="11" id="KW-1185">Reference proteome</keyword>
<protein>
    <recommendedName>
        <fullName evidence="9">DDE Tnp4 domain-containing protein</fullName>
    </recommendedName>
</protein>
<dbReference type="Pfam" id="PF13359">
    <property type="entry name" value="DDE_Tnp_4"/>
    <property type="match status" value="1"/>
</dbReference>
<keyword evidence="7" id="KW-0539">Nucleus</keyword>
<name>A0A9R1WLL2_LACSA</name>
<proteinExistence type="inferred from homology"/>
<keyword evidence="4" id="KW-0540">Nuclease</keyword>
<dbReference type="GO" id="GO:0016787">
    <property type="term" value="F:hydrolase activity"/>
    <property type="evidence" value="ECO:0007669"/>
    <property type="project" value="UniProtKB-KW"/>
</dbReference>
<evidence type="ECO:0000313" key="10">
    <source>
        <dbReference type="EMBL" id="KAJ0224982.1"/>
    </source>
</evidence>
<evidence type="ECO:0000259" key="9">
    <source>
        <dbReference type="Pfam" id="PF13359"/>
    </source>
</evidence>
<keyword evidence="6" id="KW-0378">Hydrolase</keyword>
<evidence type="ECO:0000256" key="7">
    <source>
        <dbReference type="ARBA" id="ARBA00023242"/>
    </source>
</evidence>
<comment type="caution">
    <text evidence="10">The sequence shown here is derived from an EMBL/GenBank/DDBJ whole genome shotgun (WGS) entry which is preliminary data.</text>
</comment>
<dbReference type="Proteomes" id="UP000235145">
    <property type="component" value="Unassembled WGS sequence"/>
</dbReference>
<dbReference type="GO" id="GO:0046872">
    <property type="term" value="F:metal ion binding"/>
    <property type="evidence" value="ECO:0007669"/>
    <property type="project" value="UniProtKB-KW"/>
</dbReference>
<sequence length="426" mass="49428">MSVEEHVARFLHIVGNDFRNRFVSWLYRLFKSTTRAIDGTHVRVKVSNKDAPRYHGHKGHPMINVLAACTFDLKFMYILSGWEGTTSYSRILKSALNREDKLVIPKVRYCLVDDGLPHTTTLMAPYRGVRYHLKEYSAWAPENAEELFNLHHASLRNVIERAFGALKRRFPIIRSTHEPFYSCETQSDLFLACCILHNFLLQEDRDKNLEDEVIMIKEEQVIKKEQINWTDLMDYCFIQSMLTQLENILRISGSFIPLAYTNMVEEPSQKFEKSLTKQSFKELFENFKFVFFTMDDDDGGGGGGGGDDDIQVLSPTCFSQMQNSSSKKYKRKKKKRRHEVKHEDEPEVEPESFEKVIMSAVKDVASAMREGKKIFENSHHHVYTGDEIYNELESMDLEPDELAEALMFLSRKQSNAGTLFKVPFKI</sequence>
<feature type="region of interest" description="Disordered" evidence="8">
    <location>
        <begin position="322"/>
        <end position="349"/>
    </location>
</feature>
<evidence type="ECO:0000256" key="1">
    <source>
        <dbReference type="ARBA" id="ARBA00001968"/>
    </source>
</evidence>
<evidence type="ECO:0000256" key="4">
    <source>
        <dbReference type="ARBA" id="ARBA00022722"/>
    </source>
</evidence>
<evidence type="ECO:0000313" key="11">
    <source>
        <dbReference type="Proteomes" id="UP000235145"/>
    </source>
</evidence>
<dbReference type="EMBL" id="NBSK02000001">
    <property type="protein sequence ID" value="KAJ0224982.1"/>
    <property type="molecule type" value="Genomic_DNA"/>
</dbReference>
<dbReference type="GO" id="GO:0005634">
    <property type="term" value="C:nucleus"/>
    <property type="evidence" value="ECO:0007669"/>
    <property type="project" value="UniProtKB-SubCell"/>
</dbReference>
<evidence type="ECO:0000256" key="6">
    <source>
        <dbReference type="ARBA" id="ARBA00022801"/>
    </source>
</evidence>
<evidence type="ECO:0000256" key="8">
    <source>
        <dbReference type="SAM" id="MobiDB-lite"/>
    </source>
</evidence>
<comment type="similarity">
    <text evidence="3">Belongs to the HARBI1 family.</text>
</comment>
<comment type="subcellular location">
    <subcellularLocation>
        <location evidence="2">Nucleus</location>
    </subcellularLocation>
</comment>
<evidence type="ECO:0000256" key="3">
    <source>
        <dbReference type="ARBA" id="ARBA00006958"/>
    </source>
</evidence>
<dbReference type="PANTHER" id="PTHR22930">
    <property type="match status" value="1"/>
</dbReference>
<dbReference type="AlphaFoldDB" id="A0A9R1WLL2"/>
<evidence type="ECO:0000256" key="2">
    <source>
        <dbReference type="ARBA" id="ARBA00004123"/>
    </source>
</evidence>
<dbReference type="InterPro" id="IPR027806">
    <property type="entry name" value="HARBI1_dom"/>
</dbReference>
<dbReference type="GO" id="GO:0004518">
    <property type="term" value="F:nuclease activity"/>
    <property type="evidence" value="ECO:0007669"/>
    <property type="project" value="UniProtKB-KW"/>
</dbReference>
<keyword evidence="5" id="KW-0479">Metal-binding</keyword>
<accession>A0A9R1WLL2</accession>
<evidence type="ECO:0000256" key="5">
    <source>
        <dbReference type="ARBA" id="ARBA00022723"/>
    </source>
</evidence>
<comment type="cofactor">
    <cofactor evidence="1">
        <name>a divalent metal cation</name>
        <dbReference type="ChEBI" id="CHEBI:60240"/>
    </cofactor>
</comment>